<organism evidence="1 2">
    <name type="scientific">Actinoalloteichus hoggarensis</name>
    <dbReference type="NCBI Taxonomy" id="1470176"/>
    <lineage>
        <taxon>Bacteria</taxon>
        <taxon>Bacillati</taxon>
        <taxon>Actinomycetota</taxon>
        <taxon>Actinomycetes</taxon>
        <taxon>Pseudonocardiales</taxon>
        <taxon>Pseudonocardiaceae</taxon>
        <taxon>Actinoalloteichus</taxon>
    </lineage>
</organism>
<dbReference type="EMBL" id="CP022521">
    <property type="protein sequence ID" value="ASO21669.1"/>
    <property type="molecule type" value="Genomic_DNA"/>
</dbReference>
<protein>
    <submittedName>
        <fullName evidence="1">Phosphotransferase enzyme family protein</fullName>
    </submittedName>
</protein>
<accession>A0A221W816</accession>
<evidence type="ECO:0000313" key="1">
    <source>
        <dbReference type="EMBL" id="ASO21669.1"/>
    </source>
</evidence>
<dbReference type="Gene3D" id="3.30.200.150">
    <property type="match status" value="1"/>
</dbReference>
<dbReference type="SUPFAM" id="SSF56112">
    <property type="entry name" value="Protein kinase-like (PK-like)"/>
    <property type="match status" value="1"/>
</dbReference>
<name>A0A221W816_9PSEU</name>
<dbReference type="InterPro" id="IPR002575">
    <property type="entry name" value="Aminoglycoside_PTrfase"/>
</dbReference>
<gene>
    <name evidence="1" type="ORF">AHOG_20260</name>
</gene>
<dbReference type="Gene3D" id="3.90.1200.10">
    <property type="match status" value="1"/>
</dbReference>
<keyword evidence="1" id="KW-0808">Transferase</keyword>
<dbReference type="Proteomes" id="UP000204221">
    <property type="component" value="Chromosome"/>
</dbReference>
<reference evidence="1 2" key="1">
    <citation type="submission" date="2017-07" db="EMBL/GenBank/DDBJ databases">
        <title>Complete genome sequence of Actinoalloteichus hoggarensis DSM 45943, type strain of Actinoalloteichus hoggarensis.</title>
        <authorList>
            <person name="Ruckert C."/>
            <person name="Nouioui I."/>
            <person name="Willmese J."/>
            <person name="van Wezel G."/>
            <person name="Klenk H.-P."/>
            <person name="Kalinowski J."/>
            <person name="Zotchev S.B."/>
        </authorList>
    </citation>
    <scope>NUCLEOTIDE SEQUENCE [LARGE SCALE GENOMIC DNA]</scope>
    <source>
        <strain evidence="1 2">DSM 45943</strain>
    </source>
</reference>
<keyword evidence="2" id="KW-1185">Reference proteome</keyword>
<sequence length="217" mass="22470">MTTRDRVLAHVRERGALDVEPLGAGMEGEVFRLGGGLVGTVWFDRSAEGCRRLGDLYREVAAAGLPFATPEILDVAEVDGSVVTTERLLSGIPLRTAVETGALSVPAALEATAEVVTALGTTTAGPAARAMGLFGSTASPWAGAESWPAAPAATIGDRIALHGRVLRSAVHDFDTLVTTLLARIADLRPGRDAIVHGDVCPENVLVDDAGRVVGLVD</sequence>
<dbReference type="OrthoDB" id="4020008at2"/>
<dbReference type="AlphaFoldDB" id="A0A221W816"/>
<evidence type="ECO:0000313" key="2">
    <source>
        <dbReference type="Proteomes" id="UP000204221"/>
    </source>
</evidence>
<proteinExistence type="predicted"/>
<dbReference type="RefSeq" id="WP_093942769.1">
    <property type="nucleotide sequence ID" value="NZ_CP022521.1"/>
</dbReference>
<dbReference type="GO" id="GO:0016740">
    <property type="term" value="F:transferase activity"/>
    <property type="evidence" value="ECO:0007669"/>
    <property type="project" value="UniProtKB-KW"/>
</dbReference>
<dbReference type="KEGG" id="ahg:AHOG_20260"/>
<dbReference type="Pfam" id="PF01636">
    <property type="entry name" value="APH"/>
    <property type="match status" value="1"/>
</dbReference>
<dbReference type="InterPro" id="IPR011009">
    <property type="entry name" value="Kinase-like_dom_sf"/>
</dbReference>